<name>A0A4C1ZHU3_EUMVA</name>
<evidence type="ECO:0000313" key="1">
    <source>
        <dbReference type="EMBL" id="GBP87390.1"/>
    </source>
</evidence>
<proteinExistence type="predicted"/>
<dbReference type="EMBL" id="BGZK01001856">
    <property type="protein sequence ID" value="GBP87390.1"/>
    <property type="molecule type" value="Genomic_DNA"/>
</dbReference>
<dbReference type="Proteomes" id="UP000299102">
    <property type="component" value="Unassembled WGS sequence"/>
</dbReference>
<protein>
    <submittedName>
        <fullName evidence="1">Uncharacterized protein</fullName>
    </submittedName>
</protein>
<keyword evidence="2" id="KW-1185">Reference proteome</keyword>
<dbReference type="AlphaFoldDB" id="A0A4C1ZHU3"/>
<accession>A0A4C1ZHU3</accession>
<comment type="caution">
    <text evidence="1">The sequence shown here is derived from an EMBL/GenBank/DDBJ whole genome shotgun (WGS) entry which is preliminary data.</text>
</comment>
<reference evidence="1 2" key="1">
    <citation type="journal article" date="2019" name="Commun. Biol.">
        <title>The bagworm genome reveals a unique fibroin gene that provides high tensile strength.</title>
        <authorList>
            <person name="Kono N."/>
            <person name="Nakamura H."/>
            <person name="Ohtoshi R."/>
            <person name="Tomita M."/>
            <person name="Numata K."/>
            <person name="Arakawa K."/>
        </authorList>
    </citation>
    <scope>NUCLEOTIDE SEQUENCE [LARGE SCALE GENOMIC DNA]</scope>
</reference>
<organism evidence="1 2">
    <name type="scientific">Eumeta variegata</name>
    <name type="common">Bagworm moth</name>
    <name type="synonym">Eumeta japonica</name>
    <dbReference type="NCBI Taxonomy" id="151549"/>
    <lineage>
        <taxon>Eukaryota</taxon>
        <taxon>Metazoa</taxon>
        <taxon>Ecdysozoa</taxon>
        <taxon>Arthropoda</taxon>
        <taxon>Hexapoda</taxon>
        <taxon>Insecta</taxon>
        <taxon>Pterygota</taxon>
        <taxon>Neoptera</taxon>
        <taxon>Endopterygota</taxon>
        <taxon>Lepidoptera</taxon>
        <taxon>Glossata</taxon>
        <taxon>Ditrysia</taxon>
        <taxon>Tineoidea</taxon>
        <taxon>Psychidae</taxon>
        <taxon>Oiketicinae</taxon>
        <taxon>Eumeta</taxon>
    </lineage>
</organism>
<evidence type="ECO:0000313" key="2">
    <source>
        <dbReference type="Proteomes" id="UP000299102"/>
    </source>
</evidence>
<gene>
    <name evidence="1" type="ORF">EVAR_34777_1</name>
</gene>
<sequence length="120" mass="14107">MYSYLTAFKGKNDAVCRGNLLAAPGTYETFNIPNFTSTPRRALQWPVNRRYETRARGRRGRTQNSTFHGIRVHRKNLTEVFFIGRSYWIPSRRKISLRLHFQSLIGDEYSLERHAVHCFA</sequence>